<feature type="domain" description="Endoplasmic reticulum resident protein 29 C-terminal" evidence="4">
    <location>
        <begin position="175"/>
        <end position="267"/>
    </location>
</feature>
<evidence type="ECO:0000259" key="4">
    <source>
        <dbReference type="Pfam" id="PF07749"/>
    </source>
</evidence>
<evidence type="ECO:0000313" key="5">
    <source>
        <dbReference type="EMBL" id="CAE0610196.1"/>
    </source>
</evidence>
<evidence type="ECO:0008006" key="6">
    <source>
        <dbReference type="Google" id="ProtNLM"/>
    </source>
</evidence>
<organism evidence="5">
    <name type="scientific">Picocystis salinarum</name>
    <dbReference type="NCBI Taxonomy" id="88271"/>
    <lineage>
        <taxon>Eukaryota</taxon>
        <taxon>Viridiplantae</taxon>
        <taxon>Chlorophyta</taxon>
        <taxon>Picocystophyceae</taxon>
        <taxon>Picocystales</taxon>
        <taxon>Picocystaceae</taxon>
        <taxon>Picocystis</taxon>
    </lineage>
</organism>
<feature type="compositionally biased region" description="Acidic residues" evidence="1">
    <location>
        <begin position="77"/>
        <end position="95"/>
    </location>
</feature>
<dbReference type="PANTHER" id="PTHR12211">
    <property type="entry name" value="ENDOPLASMIC RETICULUM PROTEIN ERP29"/>
    <property type="match status" value="1"/>
</dbReference>
<dbReference type="PANTHER" id="PTHR12211:SF0">
    <property type="entry name" value="ENDOPLASMIC RETICULUM RESIDENT PROTEIN 29"/>
    <property type="match status" value="1"/>
</dbReference>
<dbReference type="SUPFAM" id="SSF52833">
    <property type="entry name" value="Thioredoxin-like"/>
    <property type="match status" value="1"/>
</dbReference>
<dbReference type="Pfam" id="PF00085">
    <property type="entry name" value="Thioredoxin"/>
    <property type="match status" value="1"/>
</dbReference>
<dbReference type="Gene3D" id="1.20.1150.12">
    <property type="entry name" value="Endoplasmic reticulum resident protein 29, C-terminal domain"/>
    <property type="match status" value="1"/>
</dbReference>
<evidence type="ECO:0000256" key="1">
    <source>
        <dbReference type="SAM" id="MobiDB-lite"/>
    </source>
</evidence>
<feature type="region of interest" description="Disordered" evidence="1">
    <location>
        <begin position="69"/>
        <end position="99"/>
    </location>
</feature>
<dbReference type="EMBL" id="HBIS01004422">
    <property type="protein sequence ID" value="CAE0610196.1"/>
    <property type="molecule type" value="Transcribed_RNA"/>
</dbReference>
<dbReference type="GO" id="GO:0005783">
    <property type="term" value="C:endoplasmic reticulum"/>
    <property type="evidence" value="ECO:0007669"/>
    <property type="project" value="InterPro"/>
</dbReference>
<dbReference type="Pfam" id="PF07749">
    <property type="entry name" value="ERp29"/>
    <property type="match status" value="1"/>
</dbReference>
<protein>
    <recommendedName>
        <fullName evidence="6">Thioredoxin domain-containing protein</fullName>
    </recommendedName>
</protein>
<dbReference type="InterPro" id="IPR011679">
    <property type="entry name" value="ERp29_C"/>
</dbReference>
<dbReference type="InterPro" id="IPR016855">
    <property type="entry name" value="ERp29"/>
</dbReference>
<evidence type="ECO:0000259" key="3">
    <source>
        <dbReference type="Pfam" id="PF00085"/>
    </source>
</evidence>
<dbReference type="CDD" id="cd00238">
    <property type="entry name" value="ERp29c"/>
    <property type="match status" value="1"/>
</dbReference>
<dbReference type="SUPFAM" id="SSF47933">
    <property type="entry name" value="ERP29 C domain-like"/>
    <property type="match status" value="1"/>
</dbReference>
<dbReference type="InterPro" id="IPR036249">
    <property type="entry name" value="Thioredoxin-like_sf"/>
</dbReference>
<sequence length="272" mass="30391">MKRNATTIATVLLVLLVAFFQAGKAYDDYYDDYGGEGGGPKKIVGVVDLDEITFDKIVDGSHNVLVSFVDGDNKSNDDEEEDEEEGSTESDEDSSTDFSTELETVAEKFGKHSGIILARVDAADAFDITEKLEVNSYPTLMLFQKGEKKPEKYDGEMNADKIEAFLGSKVGFPAVVEELEDIVKKFKADPSSRQDILKEAKAVVEELDEEKKNLGEYYLKVMEKVIKKGNDHVTNEAKRLSLIIEKGSALKEKLAEMKQRLDILRSFHKDEL</sequence>
<feature type="domain" description="Thioredoxin" evidence="3">
    <location>
        <begin position="100"/>
        <end position="166"/>
    </location>
</feature>
<dbReference type="InterPro" id="IPR036356">
    <property type="entry name" value="ERp29_C_sf"/>
</dbReference>
<dbReference type="CDD" id="cd02961">
    <property type="entry name" value="PDI_a_family"/>
    <property type="match status" value="1"/>
</dbReference>
<dbReference type="InterPro" id="IPR013766">
    <property type="entry name" value="Thioredoxin_domain"/>
</dbReference>
<accession>A0A7S3UCS1</accession>
<dbReference type="AlphaFoldDB" id="A0A7S3UCS1"/>
<reference evidence="5" key="1">
    <citation type="submission" date="2021-01" db="EMBL/GenBank/DDBJ databases">
        <authorList>
            <person name="Corre E."/>
            <person name="Pelletier E."/>
            <person name="Niang G."/>
            <person name="Scheremetjew M."/>
            <person name="Finn R."/>
            <person name="Kale V."/>
            <person name="Holt S."/>
            <person name="Cochrane G."/>
            <person name="Meng A."/>
            <person name="Brown T."/>
            <person name="Cohen L."/>
        </authorList>
    </citation>
    <scope>NUCLEOTIDE SEQUENCE</scope>
    <source>
        <strain evidence="5">CCMP1897</strain>
    </source>
</reference>
<evidence type="ECO:0000256" key="2">
    <source>
        <dbReference type="SAM" id="SignalP"/>
    </source>
</evidence>
<dbReference type="Gene3D" id="3.40.30.10">
    <property type="entry name" value="Glutaredoxin"/>
    <property type="match status" value="1"/>
</dbReference>
<keyword evidence="2" id="KW-0732">Signal</keyword>
<proteinExistence type="predicted"/>
<feature type="signal peptide" evidence="2">
    <location>
        <begin position="1"/>
        <end position="25"/>
    </location>
</feature>
<feature type="chain" id="PRO_5031403094" description="Thioredoxin domain-containing protein" evidence="2">
    <location>
        <begin position="26"/>
        <end position="272"/>
    </location>
</feature>
<gene>
    <name evidence="5" type="ORF">PSAL00342_LOCUS4019</name>
</gene>
<name>A0A7S3UCS1_9CHLO</name>